<feature type="transmembrane region" description="Helical" evidence="8">
    <location>
        <begin position="320"/>
        <end position="337"/>
    </location>
</feature>
<evidence type="ECO:0000256" key="7">
    <source>
        <dbReference type="ARBA" id="ARBA00023136"/>
    </source>
</evidence>
<protein>
    <submittedName>
        <fullName evidence="9">Iron ABC transporter permease</fullName>
    </submittedName>
</protein>
<dbReference type="Gene3D" id="1.10.3470.10">
    <property type="entry name" value="ABC transporter involved in vitamin B12 uptake, BtuC"/>
    <property type="match status" value="1"/>
</dbReference>
<evidence type="ECO:0000256" key="3">
    <source>
        <dbReference type="ARBA" id="ARBA00022448"/>
    </source>
</evidence>
<comment type="similarity">
    <text evidence="2">Belongs to the binding-protein-dependent transport system permease family. FecCD subfamily.</text>
</comment>
<keyword evidence="6 8" id="KW-1133">Transmembrane helix</keyword>
<evidence type="ECO:0000256" key="8">
    <source>
        <dbReference type="SAM" id="Phobius"/>
    </source>
</evidence>
<evidence type="ECO:0000256" key="5">
    <source>
        <dbReference type="ARBA" id="ARBA00022692"/>
    </source>
</evidence>
<dbReference type="PANTHER" id="PTHR30472">
    <property type="entry name" value="FERRIC ENTEROBACTIN TRANSPORT SYSTEM PERMEASE PROTEIN"/>
    <property type="match status" value="1"/>
</dbReference>
<reference evidence="9" key="1">
    <citation type="journal article" date="2021" name="PeerJ">
        <title>Extensive microbial diversity within the chicken gut microbiome revealed by metagenomics and culture.</title>
        <authorList>
            <person name="Gilroy R."/>
            <person name="Ravi A."/>
            <person name="Getino M."/>
            <person name="Pursley I."/>
            <person name="Horton D.L."/>
            <person name="Alikhan N.F."/>
            <person name="Baker D."/>
            <person name="Gharbi K."/>
            <person name="Hall N."/>
            <person name="Watson M."/>
            <person name="Adriaenssens E.M."/>
            <person name="Foster-Nyarko E."/>
            <person name="Jarju S."/>
            <person name="Secka A."/>
            <person name="Antonio M."/>
            <person name="Oren A."/>
            <person name="Chaudhuri R.R."/>
            <person name="La Ragione R."/>
            <person name="Hildebrand F."/>
            <person name="Pallen M.J."/>
        </authorList>
    </citation>
    <scope>NUCLEOTIDE SEQUENCE</scope>
    <source>
        <strain evidence="9">ChiGjej4B4-7305</strain>
    </source>
</reference>
<keyword evidence="4" id="KW-1003">Cell membrane</keyword>
<dbReference type="SUPFAM" id="SSF81345">
    <property type="entry name" value="ABC transporter involved in vitamin B12 uptake, BtuC"/>
    <property type="match status" value="1"/>
</dbReference>
<dbReference type="GO" id="GO:0005886">
    <property type="term" value="C:plasma membrane"/>
    <property type="evidence" value="ECO:0007669"/>
    <property type="project" value="UniProtKB-SubCell"/>
</dbReference>
<keyword evidence="5 8" id="KW-0812">Transmembrane</keyword>
<sequence>MTAVQDTATAPVQRLRAAARSRYRLVVLALVAVLLAGCGLTLLLGVGPVEVIDHLADLLGLGGDRSFPVRLRLPRLVTALAVGAAFGLAGALFQTVLRNPLASPDIIGVTGGASLAGAWAILFAGLTGVWVSVAAFAGAALVAATILLLSWSGGLSGYRFVLVGVGLAFVCQSGIGYLVTRSQVEDVRSALVWMVGAIGTPTWDSIAVLGVCLLVLFPLAGYAGWRLRAMQLGDETAAGLGLKVGRDRLLVLVLGVALAAVATAFVGPIAFVAFMSAPIARRLLPAAGAALVPSALVGGVVVVGAELVCEHLLTGLEVPVGIVTGVIGAPYLLWLLATGTARRSSR</sequence>
<dbReference type="PANTHER" id="PTHR30472:SF24">
    <property type="entry name" value="FERRIC ENTEROBACTIN TRANSPORT SYSTEM PERMEASE PROTEIN FEPG"/>
    <property type="match status" value="1"/>
</dbReference>
<keyword evidence="7 8" id="KW-0472">Membrane</keyword>
<dbReference type="GO" id="GO:0022857">
    <property type="term" value="F:transmembrane transporter activity"/>
    <property type="evidence" value="ECO:0007669"/>
    <property type="project" value="InterPro"/>
</dbReference>
<dbReference type="AlphaFoldDB" id="A0A9D2J3H1"/>
<organism evidence="9 10">
    <name type="scientific">Candidatus Ruania gallistercoris</name>
    <dbReference type="NCBI Taxonomy" id="2838746"/>
    <lineage>
        <taxon>Bacteria</taxon>
        <taxon>Bacillati</taxon>
        <taxon>Actinomycetota</taxon>
        <taxon>Actinomycetes</taxon>
        <taxon>Micrococcales</taxon>
        <taxon>Ruaniaceae</taxon>
        <taxon>Ruania</taxon>
    </lineage>
</organism>
<evidence type="ECO:0000256" key="1">
    <source>
        <dbReference type="ARBA" id="ARBA00004651"/>
    </source>
</evidence>
<reference evidence="9" key="2">
    <citation type="submission" date="2021-04" db="EMBL/GenBank/DDBJ databases">
        <authorList>
            <person name="Gilroy R."/>
        </authorList>
    </citation>
    <scope>NUCLEOTIDE SEQUENCE</scope>
    <source>
        <strain evidence="9">ChiGjej4B4-7305</strain>
    </source>
</reference>
<feature type="transmembrane region" description="Helical" evidence="8">
    <location>
        <begin position="191"/>
        <end position="217"/>
    </location>
</feature>
<feature type="transmembrane region" description="Helical" evidence="8">
    <location>
        <begin position="118"/>
        <end position="151"/>
    </location>
</feature>
<comment type="subcellular location">
    <subcellularLocation>
        <location evidence="1">Cell membrane</location>
        <topology evidence="1">Multi-pass membrane protein</topology>
    </subcellularLocation>
</comment>
<feature type="transmembrane region" description="Helical" evidence="8">
    <location>
        <begin position="157"/>
        <end position="179"/>
    </location>
</feature>
<dbReference type="EMBL" id="DXBY01000062">
    <property type="protein sequence ID" value="HIZ34897.1"/>
    <property type="molecule type" value="Genomic_DNA"/>
</dbReference>
<evidence type="ECO:0000313" key="9">
    <source>
        <dbReference type="EMBL" id="HIZ34897.1"/>
    </source>
</evidence>
<gene>
    <name evidence="9" type="ORF">H9815_03895</name>
</gene>
<feature type="transmembrane region" description="Helical" evidence="8">
    <location>
        <begin position="76"/>
        <end position="97"/>
    </location>
</feature>
<proteinExistence type="inferred from homology"/>
<evidence type="ECO:0000256" key="4">
    <source>
        <dbReference type="ARBA" id="ARBA00022475"/>
    </source>
</evidence>
<dbReference type="InterPro" id="IPR000522">
    <property type="entry name" value="ABC_transptr_permease_BtuC"/>
</dbReference>
<accession>A0A9D2J3H1</accession>
<dbReference type="Pfam" id="PF01032">
    <property type="entry name" value="FecCD"/>
    <property type="match status" value="1"/>
</dbReference>
<dbReference type="CDD" id="cd06550">
    <property type="entry name" value="TM_ABC_iron-siderophores_like"/>
    <property type="match status" value="1"/>
</dbReference>
<evidence type="ECO:0000313" key="10">
    <source>
        <dbReference type="Proteomes" id="UP000824037"/>
    </source>
</evidence>
<dbReference type="InterPro" id="IPR037294">
    <property type="entry name" value="ABC_BtuC-like"/>
</dbReference>
<feature type="transmembrane region" description="Helical" evidence="8">
    <location>
        <begin position="23"/>
        <end position="46"/>
    </location>
</feature>
<dbReference type="GO" id="GO:0033214">
    <property type="term" value="P:siderophore-iron import into cell"/>
    <property type="evidence" value="ECO:0007669"/>
    <property type="project" value="TreeGrafter"/>
</dbReference>
<feature type="transmembrane region" description="Helical" evidence="8">
    <location>
        <begin position="249"/>
        <end position="274"/>
    </location>
</feature>
<keyword evidence="3" id="KW-0813">Transport</keyword>
<dbReference type="Proteomes" id="UP000824037">
    <property type="component" value="Unassembled WGS sequence"/>
</dbReference>
<evidence type="ECO:0000256" key="6">
    <source>
        <dbReference type="ARBA" id="ARBA00022989"/>
    </source>
</evidence>
<feature type="transmembrane region" description="Helical" evidence="8">
    <location>
        <begin position="286"/>
        <end position="308"/>
    </location>
</feature>
<comment type="caution">
    <text evidence="9">The sequence shown here is derived from an EMBL/GenBank/DDBJ whole genome shotgun (WGS) entry which is preliminary data.</text>
</comment>
<evidence type="ECO:0000256" key="2">
    <source>
        <dbReference type="ARBA" id="ARBA00007935"/>
    </source>
</evidence>
<name>A0A9D2J3H1_9MICO</name>